<evidence type="ECO:0000313" key="2">
    <source>
        <dbReference type="Proteomes" id="UP000595140"/>
    </source>
</evidence>
<evidence type="ECO:0000313" key="1">
    <source>
        <dbReference type="EMBL" id="VFQ97030.1"/>
    </source>
</evidence>
<name>A0A484N7L8_9ASTE</name>
<protein>
    <submittedName>
        <fullName evidence="1">Uncharacterized protein</fullName>
    </submittedName>
</protein>
<dbReference type="EMBL" id="OOIL02006272">
    <property type="protein sequence ID" value="VFQ97030.1"/>
    <property type="molecule type" value="Genomic_DNA"/>
</dbReference>
<dbReference type="Proteomes" id="UP000595140">
    <property type="component" value="Unassembled WGS sequence"/>
</dbReference>
<accession>A0A484N7L8</accession>
<gene>
    <name evidence="1" type="ORF">CCAM_LOCUS38806</name>
</gene>
<keyword evidence="2" id="KW-1185">Reference proteome</keyword>
<proteinExistence type="predicted"/>
<dbReference type="AlphaFoldDB" id="A0A484N7L8"/>
<sequence>MELDQLVQNPASVRRRQEPLRPFQLDILMDAFLLRGSTSLNQSPFLGHQEKKKASTGKMSKLMKHKKLKHKKLGAITQW</sequence>
<reference evidence="1 2" key="1">
    <citation type="submission" date="2018-04" db="EMBL/GenBank/DDBJ databases">
        <authorList>
            <person name="Vogel A."/>
        </authorList>
    </citation>
    <scope>NUCLEOTIDE SEQUENCE [LARGE SCALE GENOMIC DNA]</scope>
</reference>
<organism evidence="1 2">
    <name type="scientific">Cuscuta campestris</name>
    <dbReference type="NCBI Taxonomy" id="132261"/>
    <lineage>
        <taxon>Eukaryota</taxon>
        <taxon>Viridiplantae</taxon>
        <taxon>Streptophyta</taxon>
        <taxon>Embryophyta</taxon>
        <taxon>Tracheophyta</taxon>
        <taxon>Spermatophyta</taxon>
        <taxon>Magnoliopsida</taxon>
        <taxon>eudicotyledons</taxon>
        <taxon>Gunneridae</taxon>
        <taxon>Pentapetalae</taxon>
        <taxon>asterids</taxon>
        <taxon>lamiids</taxon>
        <taxon>Solanales</taxon>
        <taxon>Convolvulaceae</taxon>
        <taxon>Cuscuteae</taxon>
        <taxon>Cuscuta</taxon>
        <taxon>Cuscuta subgen. Grammica</taxon>
        <taxon>Cuscuta sect. Cleistogrammica</taxon>
    </lineage>
</organism>